<dbReference type="RefSeq" id="WP_005872432.1">
    <property type="nucleotide sequence ID" value="NZ_ACYG01000027.1"/>
</dbReference>
<name>C8PIH9_9BACT</name>
<sequence length="61" mass="7559">MRSVIYKENAEVEILNILMANKEEYLQLRDYFMQTMQKDISNLQRTMSIFNEKIEFRKFKF</sequence>
<reference evidence="1 2" key="1">
    <citation type="submission" date="2009-07" db="EMBL/GenBank/DDBJ databases">
        <authorList>
            <person name="Madupu R."/>
            <person name="Sebastian Y."/>
            <person name="Durkin A.S."/>
            <person name="Torralba M."/>
            <person name="Methe B."/>
            <person name="Sutton G.G."/>
            <person name="Strausberg R.L."/>
            <person name="Nelson K.E."/>
        </authorList>
    </citation>
    <scope>NUCLEOTIDE SEQUENCE [LARGE SCALE GENOMIC DNA]</scope>
    <source>
        <strain evidence="1 2">RM3268</strain>
    </source>
</reference>
<accession>C8PIH9</accession>
<dbReference type="Proteomes" id="UP000005709">
    <property type="component" value="Unassembled WGS sequence"/>
</dbReference>
<organism evidence="1 2">
    <name type="scientific">Campylobacter gracilis RM3268</name>
    <dbReference type="NCBI Taxonomy" id="553220"/>
    <lineage>
        <taxon>Bacteria</taxon>
        <taxon>Pseudomonadati</taxon>
        <taxon>Campylobacterota</taxon>
        <taxon>Epsilonproteobacteria</taxon>
        <taxon>Campylobacterales</taxon>
        <taxon>Campylobacteraceae</taxon>
        <taxon>Campylobacter</taxon>
    </lineage>
</organism>
<dbReference type="AlphaFoldDB" id="C8PIH9"/>
<evidence type="ECO:0000313" key="2">
    <source>
        <dbReference type="Proteomes" id="UP000005709"/>
    </source>
</evidence>
<gene>
    <name evidence="1" type="ORF">CAMGR0001_1640</name>
</gene>
<dbReference type="EMBL" id="ACYG01000027">
    <property type="protein sequence ID" value="EEV17344.1"/>
    <property type="molecule type" value="Genomic_DNA"/>
</dbReference>
<proteinExistence type="predicted"/>
<protein>
    <submittedName>
        <fullName evidence="1">Uncharacterized protein</fullName>
    </submittedName>
</protein>
<comment type="caution">
    <text evidence="1">The sequence shown here is derived from an EMBL/GenBank/DDBJ whole genome shotgun (WGS) entry which is preliminary data.</text>
</comment>
<keyword evidence="2" id="KW-1185">Reference proteome</keyword>
<evidence type="ECO:0000313" key="1">
    <source>
        <dbReference type="EMBL" id="EEV17344.1"/>
    </source>
</evidence>
<dbReference type="STRING" id="824.CGRAC_0635"/>